<dbReference type="PATRIC" id="fig|445709.3.peg.1474"/>
<feature type="transmembrane region" description="Helical" evidence="1">
    <location>
        <begin position="240"/>
        <end position="265"/>
    </location>
</feature>
<accession>A0A0G3ETH9</accession>
<organism evidence="2 3">
    <name type="scientific">Pandoraea thiooxydans</name>
    <dbReference type="NCBI Taxonomy" id="445709"/>
    <lineage>
        <taxon>Bacteria</taxon>
        <taxon>Pseudomonadati</taxon>
        <taxon>Pseudomonadota</taxon>
        <taxon>Betaproteobacteria</taxon>
        <taxon>Burkholderiales</taxon>
        <taxon>Burkholderiaceae</taxon>
        <taxon>Pandoraea</taxon>
    </lineage>
</organism>
<reference evidence="3" key="1">
    <citation type="submission" date="2015-06" db="EMBL/GenBank/DDBJ databases">
        <authorList>
            <person name="Lim Y.L."/>
            <person name="Ee R."/>
            <person name="Yong D."/>
            <person name="How K.Y."/>
            <person name="Yin W.F."/>
            <person name="Chan K.G."/>
        </authorList>
    </citation>
    <scope>NUCLEOTIDE SEQUENCE [LARGE SCALE GENOMIC DNA]</scope>
    <source>
        <strain evidence="3">DSM 25325</strain>
    </source>
</reference>
<gene>
    <name evidence="2" type="ORF">ABW99_06890</name>
</gene>
<dbReference type="AlphaFoldDB" id="A0A0G3ETH9"/>
<keyword evidence="1" id="KW-0472">Membrane</keyword>
<dbReference type="Proteomes" id="UP000036700">
    <property type="component" value="Chromosome"/>
</dbReference>
<evidence type="ECO:0000256" key="1">
    <source>
        <dbReference type="SAM" id="Phobius"/>
    </source>
</evidence>
<dbReference type="KEGG" id="ptx:ABW99_06890"/>
<keyword evidence="1" id="KW-1133">Transmembrane helix</keyword>
<sequence>MKKQTGTARAREQAFRAAVKSLRQTKLLHRHARQHRAISRLPIGPYLLLQAIALPTLFCGGLVWAKPYILRIWRDCVVFWAQRLNIPLQVDRGTGNWRSLDLIWAQSAPTADLPSNAIMLATAAATALAFLATVWMNGRLLPLKYLIRILCVVQAMALLFFWLWPTQFPYTPLSHLTAVIDMGYELLLAIPVMLAIGYYILNVRIAVKAFYTTMILAYFFVMIPNQAVLHMLILQHLSVLFMPVLYICFGAVFDVLIFVALYSWVASMAPAQATI</sequence>
<feature type="transmembrane region" description="Helical" evidence="1">
    <location>
        <begin position="213"/>
        <end position="234"/>
    </location>
</feature>
<feature type="transmembrane region" description="Helical" evidence="1">
    <location>
        <begin position="43"/>
        <end position="65"/>
    </location>
</feature>
<feature type="transmembrane region" description="Helical" evidence="1">
    <location>
        <begin position="184"/>
        <end position="201"/>
    </location>
</feature>
<keyword evidence="1" id="KW-0812">Transmembrane</keyword>
<dbReference type="STRING" id="445709.ABW99_06890"/>
<keyword evidence="3" id="KW-1185">Reference proteome</keyword>
<dbReference type="OrthoDB" id="8996212at2"/>
<feature type="transmembrane region" description="Helical" evidence="1">
    <location>
        <begin position="117"/>
        <end position="138"/>
    </location>
</feature>
<feature type="transmembrane region" description="Helical" evidence="1">
    <location>
        <begin position="145"/>
        <end position="164"/>
    </location>
</feature>
<proteinExistence type="predicted"/>
<evidence type="ECO:0000313" key="2">
    <source>
        <dbReference type="EMBL" id="AKJ67981.1"/>
    </source>
</evidence>
<dbReference type="RefSeq" id="WP_047213801.1">
    <property type="nucleotide sequence ID" value="NZ_CP011568.3"/>
</dbReference>
<dbReference type="EMBL" id="CP011568">
    <property type="protein sequence ID" value="AKJ67981.1"/>
    <property type="molecule type" value="Genomic_DNA"/>
</dbReference>
<protein>
    <submittedName>
        <fullName evidence="2">Uncharacterized protein</fullName>
    </submittedName>
</protein>
<name>A0A0G3ETH9_9BURK</name>
<evidence type="ECO:0000313" key="3">
    <source>
        <dbReference type="Proteomes" id="UP000036700"/>
    </source>
</evidence>